<feature type="disulfide bond" evidence="3">
    <location>
        <begin position="160"/>
        <end position="175"/>
    </location>
</feature>
<proteinExistence type="predicted"/>
<evidence type="ECO:0000313" key="7">
    <source>
        <dbReference type="Proteomes" id="UP000030746"/>
    </source>
</evidence>
<dbReference type="InterPro" id="IPR023415">
    <property type="entry name" value="LDLR_class-A_CS"/>
</dbReference>
<dbReference type="HOGENOM" id="CLU_1262822_0_0_1"/>
<organism evidence="6 7">
    <name type="scientific">Lottia gigantea</name>
    <name type="common">Giant owl limpet</name>
    <dbReference type="NCBI Taxonomy" id="225164"/>
    <lineage>
        <taxon>Eukaryota</taxon>
        <taxon>Metazoa</taxon>
        <taxon>Spiralia</taxon>
        <taxon>Lophotrochozoa</taxon>
        <taxon>Mollusca</taxon>
        <taxon>Gastropoda</taxon>
        <taxon>Patellogastropoda</taxon>
        <taxon>Lottioidea</taxon>
        <taxon>Lottiidae</taxon>
        <taxon>Lottia</taxon>
    </lineage>
</organism>
<dbReference type="SMART" id="SM00209">
    <property type="entry name" value="TSP1"/>
    <property type="match status" value="2"/>
</dbReference>
<dbReference type="InterPro" id="IPR000884">
    <property type="entry name" value="TSP1_rpt"/>
</dbReference>
<dbReference type="KEGG" id="lgi:LOTGIDRAFT_162203"/>
<feature type="chain" id="PRO_5004718092" evidence="5">
    <location>
        <begin position="19"/>
        <end position="219"/>
    </location>
</feature>
<dbReference type="Gene3D" id="2.20.100.10">
    <property type="entry name" value="Thrombospondin type-1 (TSP1) repeat"/>
    <property type="match status" value="2"/>
</dbReference>
<sequence>MSVVYLVLTIASLYPNEAAEWTTWTTWSPCSVSCGDGVIDRARTLIPGPGEPQSDNPITMTDKYSCYSGICPVDGKWTRWGSWSECSKACGGGERKRFRSCNNPKPTASGEKCKGLNWEKEDCNKVDCPPTPTNFDMSICNESYFECDSATMCIPIDEQCNELVQCDDGSDEVKCDEVLRVREGGVRYSTADGNGSGKTEILSVVLGFVFLLTLMLILH</sequence>
<dbReference type="InterPro" id="IPR036055">
    <property type="entry name" value="LDL_receptor-like_sf"/>
</dbReference>
<keyword evidence="4" id="KW-0812">Transmembrane</keyword>
<feature type="transmembrane region" description="Helical" evidence="4">
    <location>
        <begin position="201"/>
        <end position="218"/>
    </location>
</feature>
<dbReference type="Gene3D" id="4.10.400.10">
    <property type="entry name" value="Low-density Lipoprotein Receptor"/>
    <property type="match status" value="1"/>
</dbReference>
<accession>V4BUH6</accession>
<evidence type="ECO:0000256" key="3">
    <source>
        <dbReference type="PROSITE-ProRule" id="PRU00124"/>
    </source>
</evidence>
<keyword evidence="4" id="KW-0472">Membrane</keyword>
<protein>
    <submittedName>
        <fullName evidence="6">Uncharacterized protein</fullName>
    </submittedName>
</protein>
<dbReference type="InterPro" id="IPR036383">
    <property type="entry name" value="TSP1_rpt_sf"/>
</dbReference>
<dbReference type="Proteomes" id="UP000030746">
    <property type="component" value="Unassembled WGS sequence"/>
</dbReference>
<feature type="signal peptide" evidence="5">
    <location>
        <begin position="1"/>
        <end position="18"/>
    </location>
</feature>
<dbReference type="PANTHER" id="PTHR16311:SF3">
    <property type="entry name" value="THROMBOSPONDIN TYPE-1 DOMAIN-CONTAINING PROTEIN 1"/>
    <property type="match status" value="1"/>
</dbReference>
<evidence type="ECO:0000256" key="1">
    <source>
        <dbReference type="ARBA" id="ARBA00022536"/>
    </source>
</evidence>
<dbReference type="SUPFAM" id="SSF82895">
    <property type="entry name" value="TSP-1 type 1 repeat"/>
    <property type="match status" value="2"/>
</dbReference>
<dbReference type="GO" id="GO:0071944">
    <property type="term" value="C:cell periphery"/>
    <property type="evidence" value="ECO:0007669"/>
    <property type="project" value="TreeGrafter"/>
</dbReference>
<keyword evidence="4" id="KW-1133">Transmembrane helix</keyword>
<dbReference type="PROSITE" id="PS50068">
    <property type="entry name" value="LDLRA_2"/>
    <property type="match status" value="1"/>
</dbReference>
<dbReference type="CTD" id="20238945"/>
<dbReference type="EMBL" id="KB202014">
    <property type="protein sequence ID" value="ESO92729.1"/>
    <property type="molecule type" value="Genomic_DNA"/>
</dbReference>
<reference evidence="6 7" key="1">
    <citation type="journal article" date="2013" name="Nature">
        <title>Insights into bilaterian evolution from three spiralian genomes.</title>
        <authorList>
            <person name="Simakov O."/>
            <person name="Marletaz F."/>
            <person name="Cho S.J."/>
            <person name="Edsinger-Gonzales E."/>
            <person name="Havlak P."/>
            <person name="Hellsten U."/>
            <person name="Kuo D.H."/>
            <person name="Larsson T."/>
            <person name="Lv J."/>
            <person name="Arendt D."/>
            <person name="Savage R."/>
            <person name="Osoegawa K."/>
            <person name="de Jong P."/>
            <person name="Grimwood J."/>
            <person name="Chapman J.A."/>
            <person name="Shapiro H."/>
            <person name="Aerts A."/>
            <person name="Otillar R.P."/>
            <person name="Terry A.Y."/>
            <person name="Boore J.L."/>
            <person name="Grigoriev I.V."/>
            <person name="Lindberg D.R."/>
            <person name="Seaver E.C."/>
            <person name="Weisblat D.A."/>
            <person name="Putnam N.H."/>
            <person name="Rokhsar D.S."/>
        </authorList>
    </citation>
    <scope>NUCLEOTIDE SEQUENCE [LARGE SCALE GENOMIC DNA]</scope>
</reference>
<keyword evidence="7" id="KW-1185">Reference proteome</keyword>
<evidence type="ECO:0000256" key="2">
    <source>
        <dbReference type="ARBA" id="ARBA00023157"/>
    </source>
</evidence>
<dbReference type="GeneID" id="20238945"/>
<dbReference type="PANTHER" id="PTHR16311">
    <property type="entry name" value="THROMBOSPONDIN TYPE I DOMAIN-CONTAINING 1"/>
    <property type="match status" value="1"/>
</dbReference>
<dbReference type="Pfam" id="PF00090">
    <property type="entry name" value="TSP_1"/>
    <property type="match status" value="2"/>
</dbReference>
<dbReference type="PRINTS" id="PR01705">
    <property type="entry name" value="TSP1REPEAT"/>
</dbReference>
<dbReference type="SMART" id="SM00192">
    <property type="entry name" value="LDLa"/>
    <property type="match status" value="1"/>
</dbReference>
<dbReference type="PROSITE" id="PS01209">
    <property type="entry name" value="LDLRA_1"/>
    <property type="match status" value="1"/>
</dbReference>
<dbReference type="RefSeq" id="XP_009056419.1">
    <property type="nucleotide sequence ID" value="XM_009058171.1"/>
</dbReference>
<name>V4BUH6_LOTGI</name>
<dbReference type="InterPro" id="IPR038877">
    <property type="entry name" value="THSD1"/>
</dbReference>
<comment type="caution">
    <text evidence="3">Lacks conserved residue(s) required for the propagation of feature annotation.</text>
</comment>
<keyword evidence="2 3" id="KW-1015">Disulfide bond</keyword>
<keyword evidence="1" id="KW-0245">EGF-like domain</keyword>
<dbReference type="OrthoDB" id="6051778at2759"/>
<dbReference type="CDD" id="cd00112">
    <property type="entry name" value="LDLa"/>
    <property type="match status" value="1"/>
</dbReference>
<keyword evidence="5" id="KW-0732">Signal</keyword>
<evidence type="ECO:0000256" key="4">
    <source>
        <dbReference type="SAM" id="Phobius"/>
    </source>
</evidence>
<dbReference type="AlphaFoldDB" id="V4BUH6"/>
<dbReference type="PROSITE" id="PS50092">
    <property type="entry name" value="TSP1"/>
    <property type="match status" value="2"/>
</dbReference>
<dbReference type="FunFam" id="2.20.100.10:FF:000002">
    <property type="entry name" value="Unc-5 netrin receptor C"/>
    <property type="match status" value="1"/>
</dbReference>
<evidence type="ECO:0000256" key="5">
    <source>
        <dbReference type="SAM" id="SignalP"/>
    </source>
</evidence>
<evidence type="ECO:0000313" key="6">
    <source>
        <dbReference type="EMBL" id="ESO92729.1"/>
    </source>
</evidence>
<dbReference type="SUPFAM" id="SSF57424">
    <property type="entry name" value="LDL receptor-like module"/>
    <property type="match status" value="1"/>
</dbReference>
<dbReference type="InterPro" id="IPR002172">
    <property type="entry name" value="LDrepeatLR_classA_rpt"/>
</dbReference>
<gene>
    <name evidence="6" type="ORF">LOTGIDRAFT_162203</name>
</gene>
<dbReference type="Pfam" id="PF00057">
    <property type="entry name" value="Ldl_recept_a"/>
    <property type="match status" value="1"/>
</dbReference>
<dbReference type="OMA" id="WSAVECP"/>